<dbReference type="Pfam" id="PF20463">
    <property type="entry name" value="PDH_C"/>
    <property type="match status" value="1"/>
</dbReference>
<dbReference type="RefSeq" id="WP_056991740.1">
    <property type="nucleotide sequence ID" value="NZ_JATAAJ010000007.1"/>
</dbReference>
<dbReference type="InterPro" id="IPR036291">
    <property type="entry name" value="NAD(P)-bd_dom_sf"/>
</dbReference>
<evidence type="ECO:0000256" key="7">
    <source>
        <dbReference type="ARBA" id="ARBA00023027"/>
    </source>
</evidence>
<dbReference type="PROSITE" id="PS51671">
    <property type="entry name" value="ACT"/>
    <property type="match status" value="1"/>
</dbReference>
<dbReference type="PANTHER" id="PTHR21363:SF0">
    <property type="entry name" value="PREPHENATE DEHYDROGENASE [NADP(+)]"/>
    <property type="match status" value="1"/>
</dbReference>
<evidence type="ECO:0000256" key="2">
    <source>
        <dbReference type="ARBA" id="ARBA00007964"/>
    </source>
</evidence>
<dbReference type="CDD" id="cd04909">
    <property type="entry name" value="ACT_PDH-BS"/>
    <property type="match status" value="1"/>
</dbReference>
<name>A0A0R2FG08_9LACO</name>
<organism evidence="12 13">
    <name type="scientific">Liquorilactobacillus mali</name>
    <dbReference type="NCBI Taxonomy" id="1618"/>
    <lineage>
        <taxon>Bacteria</taxon>
        <taxon>Bacillati</taxon>
        <taxon>Bacillota</taxon>
        <taxon>Bacilli</taxon>
        <taxon>Lactobacillales</taxon>
        <taxon>Lactobacillaceae</taxon>
        <taxon>Liquorilactobacillus</taxon>
    </lineage>
</organism>
<dbReference type="PROSITE" id="PS51176">
    <property type="entry name" value="PDH_ADH"/>
    <property type="match status" value="1"/>
</dbReference>
<dbReference type="STRING" id="1618.IV36_GL000973"/>
<evidence type="ECO:0000313" key="12">
    <source>
        <dbReference type="EMBL" id="KRN27523.1"/>
    </source>
</evidence>
<dbReference type="UniPathway" id="UPA00122">
    <property type="reaction ID" value="UER00961"/>
</dbReference>
<dbReference type="SUPFAM" id="SSF48179">
    <property type="entry name" value="6-phosphogluconate dehydrogenase C-terminal domain-like"/>
    <property type="match status" value="1"/>
</dbReference>
<evidence type="ECO:0000256" key="4">
    <source>
        <dbReference type="ARBA" id="ARBA00016891"/>
    </source>
</evidence>
<keyword evidence="5" id="KW-0827">Tyrosine biosynthesis</keyword>
<evidence type="ECO:0000256" key="6">
    <source>
        <dbReference type="ARBA" id="ARBA00023002"/>
    </source>
</evidence>
<dbReference type="InterPro" id="IPR050812">
    <property type="entry name" value="Preph/Arog_dehydrog"/>
</dbReference>
<feature type="domain" description="Prephenate/arogenate dehydrogenase" evidence="10">
    <location>
        <begin position="4"/>
        <end position="291"/>
    </location>
</feature>
<sequence length="366" mass="40518">MSTTEVFINGLGLIGSSLARAIKKKNEEIVITAADKDKDTLDYAIANKIIDRAAGNLAAVKTADIIILATPVDQIVTTLHELSKMQLKKDAIVTDVGSTKQTVLKAAKELIQPNVTFIGGHPMAGSHKTGVTAGRADLFENAFYFLVAPKAKDKQIEKLQLLLQETNVKWFEVDASTHDKLVGQISHLPHIIAATLVNRTQDEFADSPLGMKMAAGGFKSITRIASSDPDMWSAILKTNTTILTTQLAKYQQQLSEVQDDLKNGNQENLYNLFFQAKNSRDKLSNQKKYILPDFYDLFVNIPDKVGAIARVTQLLACNKINLVNLQILEIREEIDGILQLTFMKEIDYEKAKRILSSQGYQIVKGE</sequence>
<dbReference type="InterPro" id="IPR045865">
    <property type="entry name" value="ACT-like_dom_sf"/>
</dbReference>
<comment type="catalytic activity">
    <reaction evidence="9">
        <text>prephenate + NAD(+) = 3-(4-hydroxyphenyl)pyruvate + CO2 + NADH</text>
        <dbReference type="Rhea" id="RHEA:13869"/>
        <dbReference type="ChEBI" id="CHEBI:16526"/>
        <dbReference type="ChEBI" id="CHEBI:29934"/>
        <dbReference type="ChEBI" id="CHEBI:36242"/>
        <dbReference type="ChEBI" id="CHEBI:57540"/>
        <dbReference type="ChEBI" id="CHEBI:57945"/>
        <dbReference type="EC" id="1.3.1.12"/>
    </reaction>
</comment>
<evidence type="ECO:0000256" key="5">
    <source>
        <dbReference type="ARBA" id="ARBA00022498"/>
    </source>
</evidence>
<dbReference type="GO" id="GO:0008977">
    <property type="term" value="F:prephenate dehydrogenase (NAD+) activity"/>
    <property type="evidence" value="ECO:0007669"/>
    <property type="project" value="UniProtKB-EC"/>
</dbReference>
<dbReference type="InterPro" id="IPR046826">
    <property type="entry name" value="PDH_N"/>
</dbReference>
<dbReference type="GO" id="GO:0004665">
    <property type="term" value="F:prephenate dehydrogenase (NADP+) activity"/>
    <property type="evidence" value="ECO:0007669"/>
    <property type="project" value="InterPro"/>
</dbReference>
<dbReference type="EMBL" id="JQAR01000020">
    <property type="protein sequence ID" value="KRN27523.1"/>
    <property type="molecule type" value="Genomic_DNA"/>
</dbReference>
<accession>A0A0R2FG08</accession>
<dbReference type="Gene3D" id="1.10.3660.10">
    <property type="entry name" value="6-phosphogluconate dehydrogenase C-terminal like domain"/>
    <property type="match status" value="1"/>
</dbReference>
<dbReference type="OrthoDB" id="9802008at2"/>
<reference evidence="12 13" key="1">
    <citation type="journal article" date="2015" name="Genome Announc.">
        <title>Expanding the biotechnology potential of lactobacilli through comparative genomics of 213 strains and associated genera.</title>
        <authorList>
            <person name="Sun Z."/>
            <person name="Harris H.M."/>
            <person name="McCann A."/>
            <person name="Guo C."/>
            <person name="Argimon S."/>
            <person name="Zhang W."/>
            <person name="Yang X."/>
            <person name="Jeffery I.B."/>
            <person name="Cooney J.C."/>
            <person name="Kagawa T.F."/>
            <person name="Liu W."/>
            <person name="Song Y."/>
            <person name="Salvetti E."/>
            <person name="Wrobel A."/>
            <person name="Rasinkangas P."/>
            <person name="Parkhill J."/>
            <person name="Rea M.C."/>
            <person name="O'Sullivan O."/>
            <person name="Ritari J."/>
            <person name="Douillard F.P."/>
            <person name="Paul Ross R."/>
            <person name="Yang R."/>
            <person name="Briner A.E."/>
            <person name="Felis G.E."/>
            <person name="de Vos W.M."/>
            <person name="Barrangou R."/>
            <person name="Klaenhammer T.R."/>
            <person name="Caufield P.W."/>
            <person name="Cui Y."/>
            <person name="Zhang H."/>
            <person name="O'Toole P.W."/>
        </authorList>
    </citation>
    <scope>NUCLEOTIDE SEQUENCE [LARGE SCALE GENOMIC DNA]</scope>
    <source>
        <strain evidence="12 13">ATCC 27304</strain>
    </source>
</reference>
<evidence type="ECO:0000256" key="9">
    <source>
        <dbReference type="ARBA" id="ARBA00049260"/>
    </source>
</evidence>
<dbReference type="NCBIfam" id="NF005107">
    <property type="entry name" value="PRK06545.1-5"/>
    <property type="match status" value="1"/>
</dbReference>
<gene>
    <name evidence="12" type="ORF">IV36_GL000973</name>
</gene>
<evidence type="ECO:0000256" key="8">
    <source>
        <dbReference type="ARBA" id="ARBA00023141"/>
    </source>
</evidence>
<evidence type="ECO:0000256" key="1">
    <source>
        <dbReference type="ARBA" id="ARBA00005067"/>
    </source>
</evidence>
<dbReference type="Pfam" id="PF02153">
    <property type="entry name" value="PDH_N"/>
    <property type="match status" value="1"/>
</dbReference>
<feature type="domain" description="ACT" evidence="11">
    <location>
        <begin position="296"/>
        <end position="366"/>
    </location>
</feature>
<dbReference type="GO" id="GO:0006571">
    <property type="term" value="P:tyrosine biosynthetic process"/>
    <property type="evidence" value="ECO:0007669"/>
    <property type="project" value="UniProtKB-UniPathway"/>
</dbReference>
<keyword evidence="6" id="KW-0560">Oxidoreductase</keyword>
<comment type="similarity">
    <text evidence="2">Belongs to the prephenate/arogenate dehydrogenase family.</text>
</comment>
<evidence type="ECO:0000259" key="10">
    <source>
        <dbReference type="PROSITE" id="PS51176"/>
    </source>
</evidence>
<dbReference type="InterPro" id="IPR002912">
    <property type="entry name" value="ACT_dom"/>
</dbReference>
<protein>
    <recommendedName>
        <fullName evidence="4">Prephenate dehydrogenase</fullName>
        <ecNumber evidence="3">1.3.1.12</ecNumber>
    </recommendedName>
</protein>
<proteinExistence type="inferred from homology"/>
<dbReference type="PATRIC" id="fig|1618.3.peg.983"/>
<comment type="caution">
    <text evidence="12">The sequence shown here is derived from an EMBL/GenBank/DDBJ whole genome shotgun (WGS) entry which is preliminary data.</text>
</comment>
<keyword evidence="8" id="KW-0028">Amino-acid biosynthesis</keyword>
<dbReference type="FunFam" id="3.40.50.720:FF:000208">
    <property type="entry name" value="Prephenate dehydrogenase"/>
    <property type="match status" value="1"/>
</dbReference>
<evidence type="ECO:0000259" key="11">
    <source>
        <dbReference type="PROSITE" id="PS51671"/>
    </source>
</evidence>
<dbReference type="GO" id="GO:0070403">
    <property type="term" value="F:NAD+ binding"/>
    <property type="evidence" value="ECO:0007669"/>
    <property type="project" value="InterPro"/>
</dbReference>
<dbReference type="AlphaFoldDB" id="A0A0R2FG08"/>
<comment type="pathway">
    <text evidence="1">Amino-acid biosynthesis; L-tyrosine biosynthesis; (4-hydroxyphenyl)pyruvate from prephenate (NAD(+) route): step 1/1.</text>
</comment>
<dbReference type="EC" id="1.3.1.12" evidence="3"/>
<dbReference type="PANTHER" id="PTHR21363">
    <property type="entry name" value="PREPHENATE DEHYDROGENASE"/>
    <property type="match status" value="1"/>
</dbReference>
<dbReference type="InterPro" id="IPR003099">
    <property type="entry name" value="Prephen_DH"/>
</dbReference>
<keyword evidence="8" id="KW-0057">Aromatic amino acid biosynthesis</keyword>
<dbReference type="InterPro" id="IPR046825">
    <property type="entry name" value="PDH_C"/>
</dbReference>
<dbReference type="Proteomes" id="UP000051727">
    <property type="component" value="Unassembled WGS sequence"/>
</dbReference>
<dbReference type="SUPFAM" id="SSF51735">
    <property type="entry name" value="NAD(P)-binding Rossmann-fold domains"/>
    <property type="match status" value="1"/>
</dbReference>
<evidence type="ECO:0000256" key="3">
    <source>
        <dbReference type="ARBA" id="ARBA00012068"/>
    </source>
</evidence>
<dbReference type="InterPro" id="IPR008927">
    <property type="entry name" value="6-PGluconate_DH-like_C_sf"/>
</dbReference>
<keyword evidence="7" id="KW-0520">NAD</keyword>
<evidence type="ECO:0000313" key="13">
    <source>
        <dbReference type="Proteomes" id="UP000051727"/>
    </source>
</evidence>
<dbReference type="Gene3D" id="3.40.50.720">
    <property type="entry name" value="NAD(P)-binding Rossmann-like Domain"/>
    <property type="match status" value="1"/>
</dbReference>
<dbReference type="SUPFAM" id="SSF55021">
    <property type="entry name" value="ACT-like"/>
    <property type="match status" value="1"/>
</dbReference>